<dbReference type="RefSeq" id="WP_091132068.1">
    <property type="nucleotide sequence ID" value="NZ_CP023642.1"/>
</dbReference>
<dbReference type="Proteomes" id="UP000199307">
    <property type="component" value="Unassembled WGS sequence"/>
</dbReference>
<gene>
    <name evidence="3" type="ORF">SAMN02927916_2172</name>
</gene>
<evidence type="ECO:0000256" key="1">
    <source>
        <dbReference type="SAM" id="Phobius"/>
    </source>
</evidence>
<dbReference type="InterPro" id="IPR005530">
    <property type="entry name" value="SPW"/>
</dbReference>
<feature type="transmembrane region" description="Helical" evidence="1">
    <location>
        <begin position="12"/>
        <end position="31"/>
    </location>
</feature>
<evidence type="ECO:0000313" key="3">
    <source>
        <dbReference type="EMBL" id="SCY46136.1"/>
    </source>
</evidence>
<reference evidence="3 4" key="1">
    <citation type="submission" date="2016-10" db="EMBL/GenBank/DDBJ databases">
        <authorList>
            <person name="Varghese N."/>
            <person name="Submissions S."/>
        </authorList>
    </citation>
    <scope>NUCLEOTIDE SEQUENCE [LARGE SCALE GENOMIC DNA]</scope>
    <source>
        <strain evidence="3 4">CGMCC 1.6859</strain>
    </source>
</reference>
<comment type="caution">
    <text evidence="3">The sequence shown here is derived from an EMBL/GenBank/DDBJ whole genome shotgun (WGS) entry which is preliminary data.</text>
</comment>
<organism evidence="3 4">
    <name type="scientific">Flavobacterium anhuiense</name>
    <dbReference type="NCBI Taxonomy" id="459526"/>
    <lineage>
        <taxon>Bacteria</taxon>
        <taxon>Pseudomonadati</taxon>
        <taxon>Bacteroidota</taxon>
        <taxon>Flavobacteriia</taxon>
        <taxon>Flavobacteriales</taxon>
        <taxon>Flavobacteriaceae</taxon>
        <taxon>Flavobacterium</taxon>
    </lineage>
</organism>
<feature type="domain" description="SPW repeat-containing integral membrane" evidence="2">
    <location>
        <begin position="9"/>
        <end position="107"/>
    </location>
</feature>
<name>A0ABY0LPG2_9FLAO</name>
<evidence type="ECO:0000259" key="2">
    <source>
        <dbReference type="Pfam" id="PF03779"/>
    </source>
</evidence>
<proteinExistence type="predicted"/>
<keyword evidence="1" id="KW-0472">Membrane</keyword>
<feature type="transmembrane region" description="Helical" evidence="1">
    <location>
        <begin position="37"/>
        <end position="55"/>
    </location>
</feature>
<protein>
    <submittedName>
        <fullName evidence="3">SPW repeat-containing protein</fullName>
    </submittedName>
</protein>
<dbReference type="EMBL" id="FMVC01000003">
    <property type="protein sequence ID" value="SCY46136.1"/>
    <property type="molecule type" value="Genomic_DNA"/>
</dbReference>
<keyword evidence="4" id="KW-1185">Reference proteome</keyword>
<keyword evidence="1" id="KW-1133">Transmembrane helix</keyword>
<feature type="transmembrane region" description="Helical" evidence="1">
    <location>
        <begin position="67"/>
        <end position="86"/>
    </location>
</feature>
<sequence length="119" mass="13237">MKPINTKTHGYMDYIMGVFLIASPSLFNLNHEKPESSVFYVLGAATIIYSLMTDYELGFLKVIPMPIHLIVDFLSGLFLAASPWLLGFSETVYGPHLTLGIIEIGAAFLTSTQPRRQIL</sequence>
<accession>A0ABY0LPG2</accession>
<dbReference type="Pfam" id="PF03779">
    <property type="entry name" value="SPW"/>
    <property type="match status" value="1"/>
</dbReference>
<evidence type="ECO:0000313" key="4">
    <source>
        <dbReference type="Proteomes" id="UP000199307"/>
    </source>
</evidence>
<keyword evidence="1" id="KW-0812">Transmembrane</keyword>